<dbReference type="PANTHER" id="PTHR34387">
    <property type="entry name" value="SLR1258 PROTEIN"/>
    <property type="match status" value="1"/>
</dbReference>
<dbReference type="FunCoup" id="A0A3N0VLT8">
    <property type="interactions" value="28"/>
</dbReference>
<dbReference type="Proteomes" id="UP000282106">
    <property type="component" value="Unassembled WGS sequence"/>
</dbReference>
<feature type="signal peptide" evidence="1">
    <location>
        <begin position="1"/>
        <end position="21"/>
    </location>
</feature>
<dbReference type="RefSeq" id="WP_123210546.1">
    <property type="nucleotide sequence ID" value="NZ_RJVO01000001.1"/>
</dbReference>
<feature type="chain" id="PRO_5018232814" evidence="1">
    <location>
        <begin position="22"/>
        <end position="244"/>
    </location>
</feature>
<dbReference type="InterPro" id="IPR052022">
    <property type="entry name" value="26kDa_periplasmic_antigen"/>
</dbReference>
<dbReference type="InParanoid" id="A0A3N0VLT8"/>
<dbReference type="Gene3D" id="3.30.110.170">
    <property type="entry name" value="Protein of unknown function (DUF541), domain 1"/>
    <property type="match status" value="1"/>
</dbReference>
<accession>A0A3N0VLT8</accession>
<sequence length="244" mass="25911">MRPALLLPALALLTTASLAQAQPPPPAARVVTVSGQGEASGLPDRARLSMAVEARNLDLRLAETEVNKVVRAYLGELKTLGIKDEDINTAGYSVNPEYDWVDNQQRFRGYLARRQIELTVRKLDQLGDALLRATKAGVNQVNPPVLESSKLKEIERSALARAAADAQAQAQVLAETLGLKLGAARNVVAGGSQPLPPPVPMVKAMAMRADAAPEMSGNEQMGFAGGQIRANASVTVEFDLVGLN</sequence>
<evidence type="ECO:0000256" key="1">
    <source>
        <dbReference type="SAM" id="SignalP"/>
    </source>
</evidence>
<comment type="caution">
    <text evidence="2">The sequence shown here is derived from an EMBL/GenBank/DDBJ whole genome shotgun (WGS) entry which is preliminary data.</text>
</comment>
<dbReference type="InterPro" id="IPR007497">
    <property type="entry name" value="SIMPL/DUF541"/>
</dbReference>
<dbReference type="AlphaFoldDB" id="A0A3N0VLT8"/>
<dbReference type="Gene3D" id="3.30.70.2970">
    <property type="entry name" value="Protein of unknown function (DUF541), domain 2"/>
    <property type="match status" value="1"/>
</dbReference>
<name>A0A3N0VLT8_9GAMM</name>
<organism evidence="2 3">
    <name type="scientific">Stagnimonas aquatica</name>
    <dbReference type="NCBI Taxonomy" id="2689987"/>
    <lineage>
        <taxon>Bacteria</taxon>
        <taxon>Pseudomonadati</taxon>
        <taxon>Pseudomonadota</taxon>
        <taxon>Gammaproteobacteria</taxon>
        <taxon>Nevskiales</taxon>
        <taxon>Nevskiaceae</taxon>
        <taxon>Stagnimonas</taxon>
    </lineage>
</organism>
<proteinExistence type="predicted"/>
<dbReference type="GO" id="GO:0006974">
    <property type="term" value="P:DNA damage response"/>
    <property type="evidence" value="ECO:0007669"/>
    <property type="project" value="TreeGrafter"/>
</dbReference>
<keyword evidence="1" id="KW-0732">Signal</keyword>
<dbReference type="EMBL" id="RJVO01000001">
    <property type="protein sequence ID" value="ROH93691.1"/>
    <property type="molecule type" value="Genomic_DNA"/>
</dbReference>
<dbReference type="Pfam" id="PF04402">
    <property type="entry name" value="SIMPL"/>
    <property type="match status" value="1"/>
</dbReference>
<dbReference type="PANTHER" id="PTHR34387:SF1">
    <property type="entry name" value="PERIPLASMIC IMMUNOGENIC PROTEIN"/>
    <property type="match status" value="1"/>
</dbReference>
<keyword evidence="3" id="KW-1185">Reference proteome</keyword>
<gene>
    <name evidence="2" type="ORF">ED208_03985</name>
</gene>
<evidence type="ECO:0000313" key="3">
    <source>
        <dbReference type="Proteomes" id="UP000282106"/>
    </source>
</evidence>
<dbReference type="PROSITE" id="PS50096">
    <property type="entry name" value="IQ"/>
    <property type="match status" value="1"/>
</dbReference>
<reference evidence="2 3" key="1">
    <citation type="submission" date="2018-10" db="EMBL/GenBank/DDBJ databases">
        <authorList>
            <person name="Chen W.-M."/>
        </authorList>
    </citation>
    <scope>NUCLEOTIDE SEQUENCE [LARGE SCALE GENOMIC DNA]</scope>
    <source>
        <strain evidence="2 3">THS-13</strain>
    </source>
</reference>
<protein>
    <submittedName>
        <fullName evidence="2">DUF541 domain-containing protein</fullName>
    </submittedName>
</protein>
<evidence type="ECO:0000313" key="2">
    <source>
        <dbReference type="EMBL" id="ROH93691.1"/>
    </source>
</evidence>